<dbReference type="EMBL" id="CP022388">
    <property type="protein sequence ID" value="ATA91234.1"/>
    <property type="molecule type" value="Genomic_DNA"/>
</dbReference>
<evidence type="ECO:0000313" key="6">
    <source>
        <dbReference type="EMBL" id="CEN51094.1"/>
    </source>
</evidence>
<dbReference type="Proteomes" id="UP000039370">
    <property type="component" value="Unassembled WGS sequence"/>
</dbReference>
<dbReference type="PROSITE" id="PS50902">
    <property type="entry name" value="FLAVODOXIN_LIKE"/>
    <property type="match status" value="1"/>
</dbReference>
<gene>
    <name evidence="6" type="ORF">CCAN11_2250023</name>
    <name evidence="5" type="ORF">CCAN12_630020</name>
    <name evidence="4" type="ORF">CGC54_02815</name>
    <name evidence="3" type="ORF">CGC56_03065</name>
</gene>
<dbReference type="Gene3D" id="3.10.290.30">
    <property type="entry name" value="MM3350-like"/>
    <property type="match status" value="1"/>
</dbReference>
<name>A0A0B7H928_9FLAO</name>
<dbReference type="InterPro" id="IPR012912">
    <property type="entry name" value="Plasmid_pRiA4b_Orf3-like"/>
</dbReference>
<reference evidence="9 10" key="3">
    <citation type="submission" date="2017-06" db="EMBL/GenBank/DDBJ databases">
        <title>Capnocytophaga spp. assemblies.</title>
        <authorList>
            <person name="Gulvik C.A."/>
        </authorList>
    </citation>
    <scope>NUCLEOTIDE SEQUENCE [LARGE SCALE GENOMIC DNA]</scope>
    <source>
        <strain evidence="10">H3936</strain>
        <strain evidence="9">H5594</strain>
    </source>
</reference>
<protein>
    <recommendedName>
        <fullName evidence="2">Flavodoxin-like domain-containing protein</fullName>
    </recommendedName>
</protein>
<dbReference type="RefSeq" id="WP_041986710.1">
    <property type="nucleotide sequence ID" value="NZ_CP022382.1"/>
</dbReference>
<dbReference type="EMBL" id="CDOK01000141">
    <property type="protein sequence ID" value="CEN51094.1"/>
    <property type="molecule type" value="Genomic_DNA"/>
</dbReference>
<accession>A0A0B7H928</accession>
<sequence length="175" mass="20531">MIYKFRVILDVKEDVIRDIAIEGTANLEDLHNAITQAFGFAGDEMASFYLSDDDWNQGEEITLFDLSENGETRLMQEETIENVVDEDQPKLLYVYDFFNMWTFFVELKEISQETESLSYPALLFAHGSIPAEAPEKNFESDDFNEFEDEFSDFDMDEEDYGEFGYGDDDYREDYY</sequence>
<dbReference type="AlphaFoldDB" id="A0A0B7H928"/>
<evidence type="ECO:0000313" key="9">
    <source>
        <dbReference type="Proteomes" id="UP000243136"/>
    </source>
</evidence>
<reference evidence="3" key="2">
    <citation type="journal article" date="2017" name="Genome Announc.">
        <title>Twelve Complete Reference Genomes of Clinical Isolates in the Capnocytophaga Genus.</title>
        <authorList>
            <person name="Villarma A."/>
            <person name="Gulvik C.A."/>
            <person name="Rowe L.A."/>
            <person name="Sheth M."/>
            <person name="Juieng P."/>
            <person name="Nicholson A.C."/>
            <person name="Loparev V.N."/>
            <person name="McQuiston J.R."/>
        </authorList>
    </citation>
    <scope>NUCLEOTIDE SEQUENCE</scope>
    <source>
        <strain evidence="4">H3936</strain>
        <strain evidence="3">H5594</strain>
    </source>
</reference>
<dbReference type="EMBL" id="CP022389">
    <property type="protein sequence ID" value="ATA93343.1"/>
    <property type="molecule type" value="Genomic_DNA"/>
</dbReference>
<dbReference type="SUPFAM" id="SSF159941">
    <property type="entry name" value="MM3350-like"/>
    <property type="match status" value="1"/>
</dbReference>
<evidence type="ECO:0000313" key="3">
    <source>
        <dbReference type="EMBL" id="ATA91234.1"/>
    </source>
</evidence>
<dbReference type="Proteomes" id="UP000243753">
    <property type="component" value="Chromosome"/>
</dbReference>
<dbReference type="Proteomes" id="UP000044026">
    <property type="component" value="Unassembled WGS sequence"/>
</dbReference>
<dbReference type="GO" id="GO:0010181">
    <property type="term" value="F:FMN binding"/>
    <property type="evidence" value="ECO:0007669"/>
    <property type="project" value="InterPro"/>
</dbReference>
<dbReference type="Proteomes" id="UP000243136">
    <property type="component" value="Chromosome"/>
</dbReference>
<dbReference type="GeneID" id="69579947"/>
<dbReference type="InterPro" id="IPR024047">
    <property type="entry name" value="MM3350-like_sf"/>
</dbReference>
<evidence type="ECO:0000313" key="4">
    <source>
        <dbReference type="EMBL" id="ATA93343.1"/>
    </source>
</evidence>
<evidence type="ECO:0000313" key="10">
    <source>
        <dbReference type="Proteomes" id="UP000243753"/>
    </source>
</evidence>
<dbReference type="Pfam" id="PF07929">
    <property type="entry name" value="PRiA4_ORF3"/>
    <property type="match status" value="1"/>
</dbReference>
<dbReference type="InterPro" id="IPR008254">
    <property type="entry name" value="Flavodoxin/NO_synth"/>
</dbReference>
<proteinExistence type="predicted"/>
<feature type="domain" description="Flavodoxin-like" evidence="2">
    <location>
        <begin position="61"/>
        <end position="175"/>
    </location>
</feature>
<reference evidence="7 8" key="1">
    <citation type="submission" date="2015-01" db="EMBL/GenBank/DDBJ databases">
        <authorList>
            <person name="MANFREDI Pablo"/>
        </authorList>
    </citation>
    <scope>NUCLEOTIDE SEQUENCE [LARGE SCALE GENOMIC DNA]</scope>
    <source>
        <strain evidence="6 7">Cc11</strain>
        <strain evidence="5 8">Cc12</strain>
    </source>
</reference>
<evidence type="ECO:0000313" key="5">
    <source>
        <dbReference type="EMBL" id="CEN35825.1"/>
    </source>
</evidence>
<feature type="region of interest" description="Disordered" evidence="1">
    <location>
        <begin position="149"/>
        <end position="175"/>
    </location>
</feature>
<evidence type="ECO:0000259" key="2">
    <source>
        <dbReference type="PROSITE" id="PS50902"/>
    </source>
</evidence>
<evidence type="ECO:0000313" key="7">
    <source>
        <dbReference type="Proteomes" id="UP000039370"/>
    </source>
</evidence>
<dbReference type="EMBL" id="CDOE01000060">
    <property type="protein sequence ID" value="CEN35825.1"/>
    <property type="molecule type" value="Genomic_DNA"/>
</dbReference>
<organism evidence="5 8">
    <name type="scientific">Capnocytophaga canimorsus</name>
    <dbReference type="NCBI Taxonomy" id="28188"/>
    <lineage>
        <taxon>Bacteria</taxon>
        <taxon>Pseudomonadati</taxon>
        <taxon>Bacteroidota</taxon>
        <taxon>Flavobacteriia</taxon>
        <taxon>Flavobacteriales</taxon>
        <taxon>Flavobacteriaceae</taxon>
        <taxon>Capnocytophaga</taxon>
    </lineage>
</organism>
<evidence type="ECO:0000313" key="8">
    <source>
        <dbReference type="Proteomes" id="UP000044026"/>
    </source>
</evidence>
<evidence type="ECO:0000256" key="1">
    <source>
        <dbReference type="SAM" id="MobiDB-lite"/>
    </source>
</evidence>